<proteinExistence type="predicted"/>
<evidence type="ECO:0000313" key="1">
    <source>
        <dbReference type="EMBL" id="KKL63181.1"/>
    </source>
</evidence>
<protein>
    <submittedName>
        <fullName evidence="1">Uncharacterized protein</fullName>
    </submittedName>
</protein>
<dbReference type="EMBL" id="LAZR01028256">
    <property type="protein sequence ID" value="KKL63181.1"/>
    <property type="molecule type" value="Genomic_DNA"/>
</dbReference>
<sequence length="72" mass="8267">LPTEQVDVLMEQWYYEIKDEPTRTWTTAQTLGFVKDGLITSQRGESELSQMGYDSEHIAILFGSIESIPRTE</sequence>
<name>A0A0F9EAF3_9ZZZZ</name>
<feature type="non-terminal residue" evidence="1">
    <location>
        <position position="1"/>
    </location>
</feature>
<accession>A0A0F9EAF3</accession>
<organism evidence="1">
    <name type="scientific">marine sediment metagenome</name>
    <dbReference type="NCBI Taxonomy" id="412755"/>
    <lineage>
        <taxon>unclassified sequences</taxon>
        <taxon>metagenomes</taxon>
        <taxon>ecological metagenomes</taxon>
    </lineage>
</organism>
<gene>
    <name evidence="1" type="ORF">LCGC14_2177700</name>
</gene>
<comment type="caution">
    <text evidence="1">The sequence shown here is derived from an EMBL/GenBank/DDBJ whole genome shotgun (WGS) entry which is preliminary data.</text>
</comment>
<reference evidence="1" key="1">
    <citation type="journal article" date="2015" name="Nature">
        <title>Complex archaea that bridge the gap between prokaryotes and eukaryotes.</title>
        <authorList>
            <person name="Spang A."/>
            <person name="Saw J.H."/>
            <person name="Jorgensen S.L."/>
            <person name="Zaremba-Niedzwiedzka K."/>
            <person name="Martijn J."/>
            <person name="Lind A.E."/>
            <person name="van Eijk R."/>
            <person name="Schleper C."/>
            <person name="Guy L."/>
            <person name="Ettema T.J."/>
        </authorList>
    </citation>
    <scope>NUCLEOTIDE SEQUENCE</scope>
</reference>
<dbReference type="AlphaFoldDB" id="A0A0F9EAF3"/>